<sequence>MFTYLLSVKPSIKLINHKFMVPGHTHVEVDLDHAIIEKKKKKKTEIEIYHPHDWMQLVKSSSKKITYLNNLRQADFFDFAVLLKGPLVARKKDDDGNIFKWHDVKWLCYESEYGVIKYKKCLSRDECFNTINFKRNTRREKEFNFMQITAKSVPISIEKKT</sequence>
<dbReference type="AlphaFoldDB" id="A0AAV1M644"/>
<proteinExistence type="predicted"/>
<organism evidence="1 2">
    <name type="scientific">Parnassius mnemosyne</name>
    <name type="common">clouded apollo</name>
    <dbReference type="NCBI Taxonomy" id="213953"/>
    <lineage>
        <taxon>Eukaryota</taxon>
        <taxon>Metazoa</taxon>
        <taxon>Ecdysozoa</taxon>
        <taxon>Arthropoda</taxon>
        <taxon>Hexapoda</taxon>
        <taxon>Insecta</taxon>
        <taxon>Pterygota</taxon>
        <taxon>Neoptera</taxon>
        <taxon>Endopterygota</taxon>
        <taxon>Lepidoptera</taxon>
        <taxon>Glossata</taxon>
        <taxon>Ditrysia</taxon>
        <taxon>Papilionoidea</taxon>
        <taxon>Papilionidae</taxon>
        <taxon>Parnassiinae</taxon>
        <taxon>Parnassini</taxon>
        <taxon>Parnassius</taxon>
        <taxon>Driopa</taxon>
    </lineage>
</organism>
<dbReference type="EMBL" id="CAVLGL010000148">
    <property type="protein sequence ID" value="CAK1603113.1"/>
    <property type="molecule type" value="Genomic_DNA"/>
</dbReference>
<gene>
    <name evidence="1" type="ORF">PARMNEM_LOCUS21527</name>
</gene>
<reference evidence="1 2" key="1">
    <citation type="submission" date="2023-11" db="EMBL/GenBank/DDBJ databases">
        <authorList>
            <person name="Hedman E."/>
            <person name="Englund M."/>
            <person name="Stromberg M."/>
            <person name="Nyberg Akerstrom W."/>
            <person name="Nylinder S."/>
            <person name="Jareborg N."/>
            <person name="Kallberg Y."/>
            <person name="Kronander E."/>
        </authorList>
    </citation>
    <scope>NUCLEOTIDE SEQUENCE [LARGE SCALE GENOMIC DNA]</scope>
</reference>
<name>A0AAV1M644_9NEOP</name>
<evidence type="ECO:0000313" key="2">
    <source>
        <dbReference type="Proteomes" id="UP001314205"/>
    </source>
</evidence>
<accession>A0AAV1M644</accession>
<evidence type="ECO:0000313" key="1">
    <source>
        <dbReference type="EMBL" id="CAK1603113.1"/>
    </source>
</evidence>
<keyword evidence="2" id="KW-1185">Reference proteome</keyword>
<comment type="caution">
    <text evidence="1">The sequence shown here is derived from an EMBL/GenBank/DDBJ whole genome shotgun (WGS) entry which is preliminary data.</text>
</comment>
<dbReference type="Proteomes" id="UP001314205">
    <property type="component" value="Unassembled WGS sequence"/>
</dbReference>
<protein>
    <submittedName>
        <fullName evidence="1">Uncharacterized protein</fullName>
    </submittedName>
</protein>